<evidence type="ECO:0000256" key="1">
    <source>
        <dbReference type="SAM" id="MobiDB-lite"/>
    </source>
</evidence>
<proteinExistence type="predicted"/>
<dbReference type="Proteomes" id="UP000008021">
    <property type="component" value="Chromosome 11"/>
</dbReference>
<keyword evidence="3" id="KW-1185">Reference proteome</keyword>
<dbReference type="AlphaFoldDB" id="A0A0E0F3S7"/>
<dbReference type="Gramene" id="OMERI11G05970.1">
    <property type="protein sequence ID" value="OMERI11G05970.1"/>
    <property type="gene ID" value="OMERI11G05970"/>
</dbReference>
<evidence type="ECO:0000313" key="3">
    <source>
        <dbReference type="Proteomes" id="UP000008021"/>
    </source>
</evidence>
<reference evidence="2" key="2">
    <citation type="submission" date="2018-05" db="EMBL/GenBank/DDBJ databases">
        <title>OmerRS3 (Oryza meridionalis Reference Sequence Version 3).</title>
        <authorList>
            <person name="Zhang J."/>
            <person name="Kudrna D."/>
            <person name="Lee S."/>
            <person name="Talag J."/>
            <person name="Welchert J."/>
            <person name="Wing R.A."/>
        </authorList>
    </citation>
    <scope>NUCLEOTIDE SEQUENCE [LARGE SCALE GENOMIC DNA]</scope>
    <source>
        <strain evidence="2">cv. OR44</strain>
    </source>
</reference>
<sequence length="79" mass="7922">METGSRGGEDDDGGAGGGDMSRRGCAGKETTAMEAPAVEACHDDKDGARREVMAAMGAPVVEAWSSGGKLKHAANVTAN</sequence>
<organism evidence="2">
    <name type="scientific">Oryza meridionalis</name>
    <dbReference type="NCBI Taxonomy" id="40149"/>
    <lineage>
        <taxon>Eukaryota</taxon>
        <taxon>Viridiplantae</taxon>
        <taxon>Streptophyta</taxon>
        <taxon>Embryophyta</taxon>
        <taxon>Tracheophyta</taxon>
        <taxon>Spermatophyta</taxon>
        <taxon>Magnoliopsida</taxon>
        <taxon>Liliopsida</taxon>
        <taxon>Poales</taxon>
        <taxon>Poaceae</taxon>
        <taxon>BOP clade</taxon>
        <taxon>Oryzoideae</taxon>
        <taxon>Oryzeae</taxon>
        <taxon>Oryzinae</taxon>
        <taxon>Oryza</taxon>
    </lineage>
</organism>
<accession>A0A0E0F3S7</accession>
<evidence type="ECO:0000313" key="2">
    <source>
        <dbReference type="EnsemblPlants" id="OMERI11G05970.1"/>
    </source>
</evidence>
<dbReference type="EnsemblPlants" id="OMERI11G05970.1">
    <property type="protein sequence ID" value="OMERI11G05970.1"/>
    <property type="gene ID" value="OMERI11G05970"/>
</dbReference>
<evidence type="ECO:0008006" key="4">
    <source>
        <dbReference type="Google" id="ProtNLM"/>
    </source>
</evidence>
<name>A0A0E0F3S7_9ORYZ</name>
<feature type="region of interest" description="Disordered" evidence="1">
    <location>
        <begin position="1"/>
        <end position="32"/>
    </location>
</feature>
<protein>
    <recommendedName>
        <fullName evidence="4">DUF834 domain-containing protein</fullName>
    </recommendedName>
</protein>
<dbReference type="HOGENOM" id="CLU_2610080_0_0_1"/>
<reference evidence="2" key="1">
    <citation type="submission" date="2015-04" db="UniProtKB">
        <authorList>
            <consortium name="EnsemblPlants"/>
        </authorList>
    </citation>
    <scope>IDENTIFICATION</scope>
</reference>